<evidence type="ECO:0000313" key="2">
    <source>
        <dbReference type="EMBL" id="CAA9425498.1"/>
    </source>
</evidence>
<feature type="non-terminal residue" evidence="2">
    <location>
        <position position="247"/>
    </location>
</feature>
<name>A0A6J4PVQ5_9BURK</name>
<proteinExistence type="predicted"/>
<feature type="compositionally biased region" description="Basic residues" evidence="1">
    <location>
        <begin position="59"/>
        <end position="72"/>
    </location>
</feature>
<feature type="region of interest" description="Disordered" evidence="1">
    <location>
        <begin position="28"/>
        <end position="72"/>
    </location>
</feature>
<feature type="compositionally biased region" description="Basic residues" evidence="1">
    <location>
        <begin position="128"/>
        <end position="145"/>
    </location>
</feature>
<dbReference type="AlphaFoldDB" id="A0A6J4PVQ5"/>
<feature type="region of interest" description="Disordered" evidence="1">
    <location>
        <begin position="89"/>
        <end position="214"/>
    </location>
</feature>
<evidence type="ECO:0000256" key="1">
    <source>
        <dbReference type="SAM" id="MobiDB-lite"/>
    </source>
</evidence>
<dbReference type="GO" id="GO:0008878">
    <property type="term" value="F:glucose-1-phosphate adenylyltransferase activity"/>
    <property type="evidence" value="ECO:0007669"/>
    <property type="project" value="UniProtKB-EC"/>
</dbReference>
<keyword evidence="2" id="KW-0548">Nucleotidyltransferase</keyword>
<dbReference type="EC" id="2.7.7.27" evidence="2"/>
<keyword evidence="2" id="KW-0808">Transferase</keyword>
<dbReference type="EMBL" id="CADCUX010000489">
    <property type="protein sequence ID" value="CAA9425498.1"/>
    <property type="molecule type" value="Genomic_DNA"/>
</dbReference>
<organism evidence="2">
    <name type="scientific">uncultured Ramlibacter sp</name>
    <dbReference type="NCBI Taxonomy" id="260755"/>
    <lineage>
        <taxon>Bacteria</taxon>
        <taxon>Pseudomonadati</taxon>
        <taxon>Pseudomonadota</taxon>
        <taxon>Betaproteobacteria</taxon>
        <taxon>Burkholderiales</taxon>
        <taxon>Comamonadaceae</taxon>
        <taxon>Ramlibacter</taxon>
        <taxon>environmental samples</taxon>
    </lineage>
</organism>
<feature type="region of interest" description="Disordered" evidence="1">
    <location>
        <begin position="226"/>
        <end position="247"/>
    </location>
</feature>
<feature type="non-terminal residue" evidence="2">
    <location>
        <position position="1"/>
    </location>
</feature>
<accession>A0A6J4PVQ5</accession>
<reference evidence="2" key="1">
    <citation type="submission" date="2020-02" db="EMBL/GenBank/DDBJ databases">
        <authorList>
            <person name="Meier V. D."/>
        </authorList>
    </citation>
    <scope>NUCLEOTIDE SEQUENCE</scope>
    <source>
        <strain evidence="2">AVDCRST_MAG51</strain>
    </source>
</reference>
<gene>
    <name evidence="2" type="ORF">AVDCRST_MAG51-2308</name>
</gene>
<feature type="compositionally biased region" description="Basic residues" evidence="1">
    <location>
        <begin position="171"/>
        <end position="193"/>
    </location>
</feature>
<sequence length="247" mass="28023">GAVPPDARQQHPCVGLDGQLHLQYRRAAAGPAGDAREGHQRLRQGHPAVDGEDPQPGRLRLRHQPHSRHRAVRGARLLARRRHHRRLLRRPFRHPRCGTQVPHDQPALADLRQPRPGRVGPDRERRHQPLHRRLRQHRRRRRAGPRHAAPLGDRRARRAPGALHRDGALAHRARRPGAPSHHRPGQRHPRRRTDRLQHGTRSQAVPRHRVRHRGGAGRVLPARRQAPGVRHQGLGACRQGPTGGGCM</sequence>
<protein>
    <submittedName>
        <fullName evidence="2">Glucose-1-phosphate adenylyltransferase</fullName>
        <ecNumber evidence="2">2.7.7.27</ecNumber>
    </submittedName>
</protein>